<reference evidence="1" key="1">
    <citation type="submission" date="2023-03" db="UniProtKB">
        <authorList>
            <consortium name="EnsemblPlants"/>
        </authorList>
    </citation>
    <scope>IDENTIFICATION</scope>
</reference>
<organism evidence="1">
    <name type="scientific">Cucumis melo</name>
    <name type="common">Muskmelon</name>
    <dbReference type="NCBI Taxonomy" id="3656"/>
    <lineage>
        <taxon>Eukaryota</taxon>
        <taxon>Viridiplantae</taxon>
        <taxon>Streptophyta</taxon>
        <taxon>Embryophyta</taxon>
        <taxon>Tracheophyta</taxon>
        <taxon>Spermatophyta</taxon>
        <taxon>Magnoliopsida</taxon>
        <taxon>eudicotyledons</taxon>
        <taxon>Gunneridae</taxon>
        <taxon>Pentapetalae</taxon>
        <taxon>rosids</taxon>
        <taxon>fabids</taxon>
        <taxon>Cucurbitales</taxon>
        <taxon>Cucurbitaceae</taxon>
        <taxon>Benincaseae</taxon>
        <taxon>Cucumis</taxon>
    </lineage>
</organism>
<proteinExistence type="predicted"/>
<accession>A0A9I9CL70</accession>
<dbReference type="Gramene" id="MELO3C005325.2.1">
    <property type="protein sequence ID" value="MELO3C005325.2.1"/>
    <property type="gene ID" value="MELO3C005325.2"/>
</dbReference>
<sequence>MITQRIIFLSDLHHFEESFEDLLNYNTSLRVSNTSHTC</sequence>
<dbReference type="AlphaFoldDB" id="A0A9I9CL70"/>
<dbReference type="EnsemblPlants" id="MELO3C005325.2.1">
    <property type="protein sequence ID" value="MELO3C005325.2.1"/>
    <property type="gene ID" value="MELO3C005325.2"/>
</dbReference>
<evidence type="ECO:0000313" key="1">
    <source>
        <dbReference type="EnsemblPlants" id="MELO3C005325.2.1"/>
    </source>
</evidence>
<protein>
    <submittedName>
        <fullName evidence="1">Uncharacterized protein</fullName>
    </submittedName>
</protein>
<name>A0A9I9CL70_CUCME</name>